<dbReference type="Proteomes" id="UP000276128">
    <property type="component" value="Unassembled WGS sequence"/>
</dbReference>
<evidence type="ECO:0000256" key="5">
    <source>
        <dbReference type="ARBA" id="ARBA00022842"/>
    </source>
</evidence>
<dbReference type="RefSeq" id="WP_126143462.1">
    <property type="nucleotide sequence ID" value="NZ_RXHU01000072.1"/>
</dbReference>
<comment type="domain">
    <text evidence="7">Comprises of two domains. The C-terminal domain contains the binding site for glutamine and catalyzes the hydrolysis of this substrate to glutamate and ammonia. The N-terminal domain is anticipated to bind ATP and cobyrinate and catalyzes the ultimate synthesis of the diamide product. The ammonia produced via the glutaminase domain is probably translocated to the adjacent domain via a molecular tunnel, where it reacts with an activated intermediate.</text>
</comment>
<evidence type="ECO:0000313" key="11">
    <source>
        <dbReference type="Proteomes" id="UP000276128"/>
    </source>
</evidence>
<dbReference type="Pfam" id="PF01656">
    <property type="entry name" value="CbiA"/>
    <property type="match status" value="1"/>
</dbReference>
<dbReference type="Gene3D" id="3.40.50.880">
    <property type="match status" value="1"/>
</dbReference>
<sequence>MNRRILIAGTGSGVGKTTLTLGLMAAFRHKGYAVQGFKCGPDYIDPSFHTAVTGRASRNLDSWMLSHDTVREVFCRGSQGADISIIEGVMGLFDGRSPLSNEGSTAEIGMILDTPIVLVVNCQSMARSAAAIVKGFQSFAAGIRIVGVIANQVGSEGHYRLVQEAIEQECRIPVLGYLEREAKLHMPERHLGLVPSIERGELAPFFDRLAELVTARIDLERLFELAACEPVTFRESLFPAEEQPKTVTIAIAKDAAFNFYYPENLELLEAYGAELLYFSPLAGEEVPAEADGLYIGGGFPEEFAETLMRHTRTKASITAAITAGMPTLAECGGYMYLTESIEDTHGNRYPMLGVVPGKVSMQTKLAALGYREITGTAGNFLLGPHDQAKGHEFHYSVFEPNGGEPLPFAYTTKGRKSTQPEGYLQANLVAGYTHVHFASSPGLVQRWIQACAAFKYDRYRE</sequence>
<evidence type="ECO:0000313" key="10">
    <source>
        <dbReference type="EMBL" id="RTE06747.1"/>
    </source>
</evidence>
<dbReference type="EMBL" id="RXHU01000072">
    <property type="protein sequence ID" value="RTE06747.1"/>
    <property type="molecule type" value="Genomic_DNA"/>
</dbReference>
<dbReference type="InterPro" id="IPR002586">
    <property type="entry name" value="CobQ/CobB/MinD/ParA_Nub-bd_dom"/>
</dbReference>
<dbReference type="UniPathway" id="UPA00148">
    <property type="reaction ID" value="UER00231"/>
</dbReference>
<protein>
    <recommendedName>
        <fullName evidence="7">Cobyrinate a,c-diamide synthase</fullName>
        <ecNumber evidence="7">6.3.5.11</ecNumber>
    </recommendedName>
    <alternativeName>
        <fullName evidence="7">Cobyrinic acid a,c-diamide synthetase</fullName>
    </alternativeName>
</protein>
<dbReference type="OrthoDB" id="9764035at2"/>
<dbReference type="GO" id="GO:0042242">
    <property type="term" value="F:cobyrinic acid a,c-diamide synthase activity"/>
    <property type="evidence" value="ECO:0007669"/>
    <property type="project" value="UniProtKB-UniRule"/>
</dbReference>
<dbReference type="InterPro" id="IPR011698">
    <property type="entry name" value="GATase_3"/>
</dbReference>
<dbReference type="PANTHER" id="PTHR43873">
    <property type="entry name" value="COBYRINATE A,C-DIAMIDE SYNTHASE"/>
    <property type="match status" value="1"/>
</dbReference>
<comment type="function">
    <text evidence="7">Catalyzes the ATP-dependent amidation of the two carboxylate groups at positions a and c of cobyrinate, using either L-glutamine or ammonia as the nitrogen source.</text>
</comment>
<evidence type="ECO:0000256" key="1">
    <source>
        <dbReference type="ARBA" id="ARBA00001946"/>
    </source>
</evidence>
<evidence type="ECO:0000259" key="9">
    <source>
        <dbReference type="Pfam" id="PF07685"/>
    </source>
</evidence>
<dbReference type="NCBIfam" id="TIGR00379">
    <property type="entry name" value="cobB"/>
    <property type="match status" value="1"/>
</dbReference>
<keyword evidence="5 7" id="KW-0460">Magnesium</keyword>
<feature type="domain" description="CobB/CobQ-like glutamine amidotransferase" evidence="9">
    <location>
        <begin position="248"/>
        <end position="440"/>
    </location>
</feature>
<comment type="catalytic activity">
    <reaction evidence="7">
        <text>cob(II)yrinate + 2 L-glutamine + 2 ATP + 2 H2O = cob(II)yrinate a,c diamide + 2 L-glutamate + 2 ADP + 2 phosphate + 2 H(+)</text>
        <dbReference type="Rhea" id="RHEA:26289"/>
        <dbReference type="ChEBI" id="CHEBI:15377"/>
        <dbReference type="ChEBI" id="CHEBI:15378"/>
        <dbReference type="ChEBI" id="CHEBI:29985"/>
        <dbReference type="ChEBI" id="CHEBI:30616"/>
        <dbReference type="ChEBI" id="CHEBI:43474"/>
        <dbReference type="ChEBI" id="CHEBI:58359"/>
        <dbReference type="ChEBI" id="CHEBI:58537"/>
        <dbReference type="ChEBI" id="CHEBI:58894"/>
        <dbReference type="ChEBI" id="CHEBI:456216"/>
        <dbReference type="EC" id="6.3.5.11"/>
    </reaction>
</comment>
<feature type="domain" description="CobQ/CobB/MinD/ParA nucleotide binding" evidence="8">
    <location>
        <begin position="5"/>
        <end position="191"/>
    </location>
</feature>
<comment type="miscellaneous">
    <text evidence="7">The a and c carboxylates of cobyrinate are activated for nucleophilic attack via formation of a phosphorylated intermediate by ATP. CbiA catalyzes first the amidation of the c-carboxylate, and then that of the a-carboxylate.</text>
</comment>
<evidence type="ECO:0000256" key="2">
    <source>
        <dbReference type="ARBA" id="ARBA00022598"/>
    </source>
</evidence>
<keyword evidence="2 7" id="KW-0436">Ligase</keyword>
<dbReference type="HAMAP" id="MF_00027">
    <property type="entry name" value="CobB_CbiA"/>
    <property type="match status" value="1"/>
</dbReference>
<evidence type="ECO:0000256" key="6">
    <source>
        <dbReference type="ARBA" id="ARBA00022962"/>
    </source>
</evidence>
<dbReference type="InterPro" id="IPR029062">
    <property type="entry name" value="Class_I_gatase-like"/>
</dbReference>
<proteinExistence type="inferred from homology"/>
<keyword evidence="3 7" id="KW-0547">Nucleotide-binding</keyword>
<reference evidence="10 11" key="1">
    <citation type="submission" date="2018-12" db="EMBL/GenBank/DDBJ databases">
        <title>Bacillus ochoae sp. nov., Paenibacillus whitsoniae sp. nov., Paenibacillus spiritus sp. nov. Isolated from the Mars Exploration Rover during spacecraft assembly.</title>
        <authorList>
            <person name="Seuylemezian A."/>
            <person name="Vaishampayan P."/>
        </authorList>
    </citation>
    <scope>NUCLEOTIDE SEQUENCE [LARGE SCALE GENOMIC DNA]</scope>
    <source>
        <strain evidence="10 11">MER 54</strain>
    </source>
</reference>
<dbReference type="Gene3D" id="3.40.50.300">
    <property type="entry name" value="P-loop containing nucleotide triphosphate hydrolases"/>
    <property type="match status" value="2"/>
</dbReference>
<dbReference type="CDD" id="cd05388">
    <property type="entry name" value="CobB_N"/>
    <property type="match status" value="1"/>
</dbReference>
<dbReference type="InterPro" id="IPR004484">
    <property type="entry name" value="CbiA/CobB_synth"/>
</dbReference>
<dbReference type="Pfam" id="PF07685">
    <property type="entry name" value="GATase_3"/>
    <property type="match status" value="1"/>
</dbReference>
<dbReference type="PROSITE" id="PS51274">
    <property type="entry name" value="GATASE_COBBQ"/>
    <property type="match status" value="1"/>
</dbReference>
<dbReference type="SUPFAM" id="SSF52317">
    <property type="entry name" value="Class I glutamine amidotransferase-like"/>
    <property type="match status" value="1"/>
</dbReference>
<comment type="cofactor">
    <cofactor evidence="1 7">
        <name>Mg(2+)</name>
        <dbReference type="ChEBI" id="CHEBI:18420"/>
    </cofactor>
</comment>
<dbReference type="InterPro" id="IPR027417">
    <property type="entry name" value="P-loop_NTPase"/>
</dbReference>
<dbReference type="EC" id="6.3.5.11" evidence="7"/>
<feature type="active site" description="Nucleophile" evidence="7">
    <location>
        <position position="331"/>
    </location>
</feature>
<evidence type="ECO:0000256" key="3">
    <source>
        <dbReference type="ARBA" id="ARBA00022741"/>
    </source>
</evidence>
<name>A0A3S0A1M9_9BACL</name>
<dbReference type="SUPFAM" id="SSF52540">
    <property type="entry name" value="P-loop containing nucleoside triphosphate hydrolases"/>
    <property type="match status" value="1"/>
</dbReference>
<accession>A0A3S0A1M9</accession>
<keyword evidence="6 7" id="KW-0315">Glutamine amidotransferase</keyword>
<comment type="similarity">
    <text evidence="7">Belongs to the CobB/CbiA family.</text>
</comment>
<organism evidence="10 11">
    <name type="scientific">Paenibacillus whitsoniae</name>
    <dbReference type="NCBI Taxonomy" id="2496558"/>
    <lineage>
        <taxon>Bacteria</taxon>
        <taxon>Bacillati</taxon>
        <taxon>Bacillota</taxon>
        <taxon>Bacilli</taxon>
        <taxon>Bacillales</taxon>
        <taxon>Paenibacillaceae</taxon>
        <taxon>Paenibacillus</taxon>
    </lineage>
</organism>
<evidence type="ECO:0000256" key="4">
    <source>
        <dbReference type="ARBA" id="ARBA00022840"/>
    </source>
</evidence>
<dbReference type="GO" id="GO:0005524">
    <property type="term" value="F:ATP binding"/>
    <property type="evidence" value="ECO:0007669"/>
    <property type="project" value="UniProtKB-UniRule"/>
</dbReference>
<comment type="caution">
    <text evidence="10">The sequence shown here is derived from an EMBL/GenBank/DDBJ whole genome shotgun (WGS) entry which is preliminary data.</text>
</comment>
<keyword evidence="4 7" id="KW-0067">ATP-binding</keyword>
<dbReference type="NCBIfam" id="NF002204">
    <property type="entry name" value="PRK01077.1"/>
    <property type="match status" value="1"/>
</dbReference>
<evidence type="ECO:0000256" key="7">
    <source>
        <dbReference type="HAMAP-Rule" id="MF_00027"/>
    </source>
</evidence>
<dbReference type="GO" id="GO:0009236">
    <property type="term" value="P:cobalamin biosynthetic process"/>
    <property type="evidence" value="ECO:0007669"/>
    <property type="project" value="UniProtKB-UniRule"/>
</dbReference>
<gene>
    <name evidence="7" type="primary">cbiA</name>
    <name evidence="10" type="ORF">EJQ19_22360</name>
</gene>
<keyword evidence="7" id="KW-0169">Cobalamin biosynthesis</keyword>
<evidence type="ECO:0000259" key="8">
    <source>
        <dbReference type="Pfam" id="PF01656"/>
    </source>
</evidence>
<comment type="pathway">
    <text evidence="7">Cofactor biosynthesis; adenosylcobalamin biosynthesis; cob(II)yrinate a,c-diamide from sirohydrochlorin (anaerobic route): step 10/10.</text>
</comment>
<dbReference type="CDD" id="cd03130">
    <property type="entry name" value="GATase1_CobB"/>
    <property type="match status" value="1"/>
</dbReference>
<feature type="site" description="Increases nucleophilicity of active site Cys" evidence="7">
    <location>
        <position position="434"/>
    </location>
</feature>
<keyword evidence="11" id="KW-1185">Reference proteome</keyword>
<dbReference type="AlphaFoldDB" id="A0A3S0A1M9"/>
<dbReference type="PANTHER" id="PTHR43873:SF1">
    <property type="entry name" value="COBYRINATE A,C-DIAMIDE SYNTHASE"/>
    <property type="match status" value="1"/>
</dbReference>